<organism evidence="2 3">
    <name type="scientific">Pseudobutyrivibrio xylanivorans</name>
    <dbReference type="NCBI Taxonomy" id="185007"/>
    <lineage>
        <taxon>Bacteria</taxon>
        <taxon>Bacillati</taxon>
        <taxon>Bacillota</taxon>
        <taxon>Clostridia</taxon>
        <taxon>Lachnospirales</taxon>
        <taxon>Lachnospiraceae</taxon>
        <taxon>Pseudobutyrivibrio</taxon>
    </lineage>
</organism>
<dbReference type="Proteomes" id="UP000327030">
    <property type="component" value="Chromosome 1"/>
</dbReference>
<keyword evidence="1" id="KW-0472">Membrane</keyword>
<evidence type="ECO:0000256" key="1">
    <source>
        <dbReference type="SAM" id="Phobius"/>
    </source>
</evidence>
<dbReference type="KEGG" id="pxv:FXF36_12180"/>
<name>A0A5P6VSK4_PSEXY</name>
<sequence>MILSIDKDLKMLYNLGCKAFLFWLNGDEFMSDLIQSKYFKIGLLCLVVILLALLIFFSLGKGDKVFLGVSSEEQTYADALDKESEEKDEGEEVFMIPKEDVYSFLITDSNGIRLTFENQDDNWICTDNTDIDIDENRVDKLLNYLCDVRCVNSYSDVDGSVYGLDQTSKEYRVTDSAGGTIIISIGNIDEESGGVYFSINYDFSTVYLNSGKLAKASEYAIQDLVQLNSAK</sequence>
<reference evidence="3" key="1">
    <citation type="submission" date="2019-08" db="EMBL/GenBank/DDBJ databases">
        <title>Complete Genome Sequence of the Polysaccharide-Degrading Rumen Bacterium Pseudobutyrivibrio xylanivorans MA3014.</title>
        <authorList>
            <person name="Palevich N."/>
            <person name="Maclean P.H."/>
            <person name="Kelly W.J."/>
            <person name="Leahy S.C."/>
            <person name="Rakonjac J."/>
            <person name="Attwood G.T."/>
        </authorList>
    </citation>
    <scope>NUCLEOTIDE SEQUENCE [LARGE SCALE GENOMIC DNA]</scope>
    <source>
        <strain evidence="3">MA3014</strain>
    </source>
</reference>
<dbReference type="EMBL" id="CP043028">
    <property type="protein sequence ID" value="QFJ55576.1"/>
    <property type="molecule type" value="Genomic_DNA"/>
</dbReference>
<keyword evidence="1" id="KW-1133">Transmembrane helix</keyword>
<feature type="transmembrane region" description="Helical" evidence="1">
    <location>
        <begin position="38"/>
        <end position="57"/>
    </location>
</feature>
<evidence type="ECO:0000313" key="2">
    <source>
        <dbReference type="EMBL" id="QFJ55576.1"/>
    </source>
</evidence>
<keyword evidence="1" id="KW-0812">Transmembrane</keyword>
<protein>
    <submittedName>
        <fullName evidence="2">DUF4340 domain-containing protein</fullName>
    </submittedName>
</protein>
<evidence type="ECO:0000313" key="3">
    <source>
        <dbReference type="Proteomes" id="UP000327030"/>
    </source>
</evidence>
<dbReference type="AlphaFoldDB" id="A0A5P6VSK4"/>
<proteinExistence type="predicted"/>
<accession>A0A5P6VSK4</accession>
<gene>
    <name evidence="2" type="ORF">FXF36_12180</name>
</gene>
<dbReference type="OrthoDB" id="2054611at2"/>